<feature type="compositionally biased region" description="Polar residues" evidence="1">
    <location>
        <begin position="483"/>
        <end position="505"/>
    </location>
</feature>
<dbReference type="OrthoDB" id="6150114at2759"/>
<feature type="compositionally biased region" description="Low complexity" evidence="1">
    <location>
        <begin position="142"/>
        <end position="164"/>
    </location>
</feature>
<protein>
    <submittedName>
        <fullName evidence="2">Uncharacterized protein</fullName>
    </submittedName>
</protein>
<feature type="compositionally biased region" description="Polar residues" evidence="1">
    <location>
        <begin position="354"/>
        <end position="363"/>
    </location>
</feature>
<accession>A0A8B6D4B3</accession>
<proteinExistence type="predicted"/>
<feature type="compositionally biased region" description="Polar residues" evidence="1">
    <location>
        <begin position="764"/>
        <end position="783"/>
    </location>
</feature>
<feature type="compositionally biased region" description="Low complexity" evidence="1">
    <location>
        <begin position="506"/>
        <end position="519"/>
    </location>
</feature>
<feature type="compositionally biased region" description="Polar residues" evidence="1">
    <location>
        <begin position="192"/>
        <end position="210"/>
    </location>
</feature>
<dbReference type="Proteomes" id="UP000596742">
    <property type="component" value="Unassembled WGS sequence"/>
</dbReference>
<evidence type="ECO:0000313" key="3">
    <source>
        <dbReference type="Proteomes" id="UP000596742"/>
    </source>
</evidence>
<gene>
    <name evidence="2" type="ORF">MGAL_10B014237</name>
</gene>
<feature type="region of interest" description="Disordered" evidence="1">
    <location>
        <begin position="763"/>
        <end position="783"/>
    </location>
</feature>
<reference evidence="2" key="1">
    <citation type="submission" date="2018-11" db="EMBL/GenBank/DDBJ databases">
        <authorList>
            <person name="Alioto T."/>
            <person name="Alioto T."/>
        </authorList>
    </citation>
    <scope>NUCLEOTIDE SEQUENCE</scope>
</reference>
<evidence type="ECO:0000256" key="1">
    <source>
        <dbReference type="SAM" id="MobiDB-lite"/>
    </source>
</evidence>
<name>A0A8B6D4B3_MYTGA</name>
<feature type="region of interest" description="Disordered" evidence="1">
    <location>
        <begin position="833"/>
        <end position="859"/>
    </location>
</feature>
<keyword evidence="3" id="KW-1185">Reference proteome</keyword>
<feature type="region of interest" description="Disordered" evidence="1">
    <location>
        <begin position="119"/>
        <end position="210"/>
    </location>
</feature>
<feature type="compositionally biased region" description="Low complexity" evidence="1">
    <location>
        <begin position="179"/>
        <end position="191"/>
    </location>
</feature>
<comment type="caution">
    <text evidence="2">The sequence shown here is derived from an EMBL/GenBank/DDBJ whole genome shotgun (WGS) entry which is preliminary data.</text>
</comment>
<sequence>MTKRVNTRRVDTEIPSNANANGRIEGTNRLNSRVTNGAARDGSSVILTPVQEGAVQSLRTMLQNGQARGTPRLIGFLIPTSNGRTRLRLMPGRGRVDSNGMPLNIRTIVAAARRANLLPTNATSTDPQTRVQQRRPSMVILRPRTGQSGTRSSTRTSQQQNRIIPQRRRQNEIRRSQSSRRSQTSGRSQTNGRAQTSGRSQTSRRPQTSVDEVVEVTINHTGPNTAGAVPAGVQTENVPTTQLDQNSQQQSRNRFLDTVRSMRRTQTSNKLPSMRRLNVLDRSTGQLTTKTMDRSNIDTSSQNRRVNTLADRNRMPETNRNRIPERNNNRLQDTRTDPVDLFNSPRSVNLIGDTGSSNGQSGDQTRKVSISINTNQGGSNNNNDKTNVRSDTNLSQGAVSMIDNSKLQNNNRFQNFGAKDQLSAQNRNVFDRQSGNNFDGQSQDPHNFLTPVNPEPFNQNDVHHNSNNFNDPGLQGHHLDVHNNLQNTPTFLSSSSQNINQIHTPNNNGQNSGLSSQQNTQADQFAPNSNLVGHQTSVQRNSHTLMNNPDLLNDQNIAKLQNNQLSGLTLNDIFPGMQMGNKQQILRPLSNPTNEFHSQNTHNDNFNQPTQNSFQSNSNFQNINQQSIQTANPKIQNIQSTQTANPKNENLQSLLQQVITKLLATNNNIGATPVITQPVTHNDIPPSTNNNNGLSSLGNSLSSNLNTMNTLQQSPSTSTGVDNSHINMIGGIQHHNQANTLQQRPSISTEVDNSHINLIGGIQHHNQANKLQPTPSTSTGMDASLINSIGDIQPQNQANTLQALLTNLLQQTPGSGGLAVNQKPIHSTQNMIGNKQQTQSGQTANKQQASGLSGQTANQNQVSSIQNMLGTMQQTPVSGVPSSNQNQVNSIQNMLGNKQQASGSSGQASNQNQLNSIQNMLGTLQQTPVSGVPSSNQNQVNSIQNMLNTMQQTQGLSGQASNQNQVNSIQNMLGNIQPAPDSSGQATNQNKLLSIQNMLETMQQTQGLSGQASNQNQVNSIQKLLGNIQQTPGSSGQATNQNQLNSIQNMLGTMQQIPVLGGQASNPKQLNSIQNMLDRMQQTQGLNGQASNQNQVNSIQNMLGTMQQTPGLSGQASNQNQVNSFQNMLGTMQQTPGLGGQAENQNQLLSIQNMLGTMQHTPGLSGQASNQNQLLSIQNMLENKQNNVPSMSTTNFATKQQQHTGQPISNSLSNPQDNVSVLLQTLLKQNNLGTNTNQDLQNSNQHFGLNGLLSNANMVPHTNINQQNNPNILNTPTDTNLATAQRIVNIQMQNALQPQDFGLSGGHDISHINTFGHSTNNLAAQMNPNMFNIQNLLQGNSLLQSMPSTQNQGHNMLFGHNLPQNNMMNNMLAIPITKNHLQNSINNNQGLRQLLQRNIQQILMQQNNQIMGAQGFLGLNNATKSFPNNQLAPSDVVIDNTTRNSTGTTVTPSSIKVGAIETLNLTVNPTKPSLFSTFETSFPTKQVLVDTLGSMPMETLNTLPTKHVLDNLGSMPIETFNSLPTKHVLDTHGSMSIETLNTLPTKHVLDTHGSVPIETLNTLPTKHVLDTHGSVPIKTLNTLPTKHILDTHGSMPIETLNTLPTKHVLDTIGSMHLDTLNTLPIKTVLDTHGIMPMDTLNTFPTNQVLVETHGSIAIDTLNNSVAIIYHPNATTVNLGNNFGTLMDNITSTYNTGSEIYNLTTDLNITANNNVTSMSNITYIGMATYTNLTANVNDVITYTNMTEFLSNATLTSNATNAMLTINATNAMLTLNATSDIVNSTLLNSTNVSSVNINDVPPTAPVVPVSSTNAKPHIIDISVSTTTKPSALDILGPNGRLTSTLKKSLGIKNVDKATLKGLISNVLRDLFKQNFIDPVKGTLKASLNYTTMLNSVKKVLMKSKSKLLKLRQQVAISPSKMQSILNRRGLDVGSKHLQHVSSMSPSPLPVTKFVTTQPSTIKQPTLEAPTPSQLIIDSVGNHGVITNQHFGPTPGGGVAVWFSKPSPTPIVGSGSLSQYHQSNHLSNPVIQSSGDFSVNGMAAPSDMNAIPVTSPDHAVSLFATSNPIGFNDILNPVTHIPNIMTTVSSLLPHNYVTDPTLQFMAAMTTPTSQISNLGKLISHFVDVAFNSISNYVSVNAKPVNGSVITKHDSNNTHYSVKSNSTTYNSTDSTLPSDNPYNISDQINSTLDTRNTGLNISQSHFSFESVSVNANTSDILNQNMTVVDNSSIIVNTTTQALVTATSTVTTTMISTSTTEAATTTEPGESIRLPDGTIINASMLENMDPEQAEILSELSERGA</sequence>
<organism evidence="2 3">
    <name type="scientific">Mytilus galloprovincialis</name>
    <name type="common">Mediterranean mussel</name>
    <dbReference type="NCBI Taxonomy" id="29158"/>
    <lineage>
        <taxon>Eukaryota</taxon>
        <taxon>Metazoa</taxon>
        <taxon>Spiralia</taxon>
        <taxon>Lophotrochozoa</taxon>
        <taxon>Mollusca</taxon>
        <taxon>Bivalvia</taxon>
        <taxon>Autobranchia</taxon>
        <taxon>Pteriomorphia</taxon>
        <taxon>Mytilida</taxon>
        <taxon>Mytiloidea</taxon>
        <taxon>Mytilidae</taxon>
        <taxon>Mytilinae</taxon>
        <taxon>Mytilus</taxon>
    </lineage>
</organism>
<feature type="region of interest" description="Disordered" evidence="1">
    <location>
        <begin position="1"/>
        <end position="24"/>
    </location>
</feature>
<evidence type="ECO:0000313" key="2">
    <source>
        <dbReference type="EMBL" id="VDI13651.1"/>
    </source>
</evidence>
<feature type="compositionally biased region" description="Polar residues" evidence="1">
    <location>
        <begin position="297"/>
        <end position="306"/>
    </location>
</feature>
<dbReference type="EMBL" id="UYJE01002788">
    <property type="protein sequence ID" value="VDI13651.1"/>
    <property type="molecule type" value="Genomic_DNA"/>
</dbReference>
<feature type="compositionally biased region" description="Low complexity" evidence="1">
    <location>
        <begin position="370"/>
        <end position="385"/>
    </location>
</feature>
<feature type="region of interest" description="Disordered" evidence="1">
    <location>
        <begin position="297"/>
        <end position="391"/>
    </location>
</feature>
<feature type="compositionally biased region" description="Polar residues" evidence="1">
    <location>
        <begin position="119"/>
        <end position="135"/>
    </location>
</feature>
<feature type="region of interest" description="Disordered" evidence="1">
    <location>
        <begin position="480"/>
        <end position="521"/>
    </location>
</feature>
<feature type="compositionally biased region" description="Basic and acidic residues" evidence="1">
    <location>
        <begin position="311"/>
        <end position="338"/>
    </location>
</feature>